<dbReference type="PROSITE" id="PS51257">
    <property type="entry name" value="PROKAR_LIPOPROTEIN"/>
    <property type="match status" value="1"/>
</dbReference>
<gene>
    <name evidence="1" type="ORF">GALL_244070</name>
</gene>
<protein>
    <recommendedName>
        <fullName evidence="2">YncE family protein</fullName>
    </recommendedName>
</protein>
<dbReference type="PANTHER" id="PTHR47197">
    <property type="entry name" value="PROTEIN NIRF"/>
    <property type="match status" value="1"/>
</dbReference>
<proteinExistence type="predicted"/>
<dbReference type="InterPro" id="IPR051200">
    <property type="entry name" value="Host-pathogen_enzymatic-act"/>
</dbReference>
<dbReference type="EMBL" id="MLJW01000203">
    <property type="protein sequence ID" value="OIQ93648.1"/>
    <property type="molecule type" value="Genomic_DNA"/>
</dbReference>
<comment type="caution">
    <text evidence="1">The sequence shown here is derived from an EMBL/GenBank/DDBJ whole genome shotgun (WGS) entry which is preliminary data.</text>
</comment>
<dbReference type="SUPFAM" id="SSF50969">
    <property type="entry name" value="YVTN repeat-like/Quinoprotein amine dehydrogenase"/>
    <property type="match status" value="1"/>
</dbReference>
<evidence type="ECO:0008006" key="2">
    <source>
        <dbReference type="Google" id="ProtNLM"/>
    </source>
</evidence>
<reference evidence="1" key="1">
    <citation type="submission" date="2016-10" db="EMBL/GenBank/DDBJ databases">
        <title>Sequence of Gallionella enrichment culture.</title>
        <authorList>
            <person name="Poehlein A."/>
            <person name="Muehling M."/>
            <person name="Daniel R."/>
        </authorList>
    </citation>
    <scope>NUCLEOTIDE SEQUENCE</scope>
</reference>
<dbReference type="Gene3D" id="2.130.10.10">
    <property type="entry name" value="YVTN repeat-like/Quinoprotein amine dehydrogenase"/>
    <property type="match status" value="1"/>
</dbReference>
<dbReference type="InterPro" id="IPR015943">
    <property type="entry name" value="WD40/YVTN_repeat-like_dom_sf"/>
</dbReference>
<evidence type="ECO:0000313" key="1">
    <source>
        <dbReference type="EMBL" id="OIQ93648.1"/>
    </source>
</evidence>
<dbReference type="InterPro" id="IPR011044">
    <property type="entry name" value="Quino_amine_DH_bsu"/>
</dbReference>
<sequence>MKFLFLKCNIISCFTTFFLLTFLGCNGQKEFGTDILHVEKIIQLPNVKGRIDHMAINLDEQIIYIAALGNNTVEAVDLKDGKIIKTIDGLDEPQGICYIPQQHEIVVANGGSGDCIFYNSRNFEKVAVIHLSSDADNVRYDSAERKIYVGYGNGGLAIINSQTHQQIGNIKLPAHPESFQIDKQLQQLFVNLPGANEIGVIDLKQIKLINEWKINSATANFPMALDTIRHLIIAGNRHPAAIIIFDAFTGKEISSNVIGGDVDDLYFDQEKALIFVSSGSGYINIFKQQNNTVYKQISNIKTNNGARTSLYVPELKFFILAARAANGKPANIVVYKILQ</sequence>
<organism evidence="1">
    <name type="scientific">mine drainage metagenome</name>
    <dbReference type="NCBI Taxonomy" id="410659"/>
    <lineage>
        <taxon>unclassified sequences</taxon>
        <taxon>metagenomes</taxon>
        <taxon>ecological metagenomes</taxon>
    </lineage>
</organism>
<dbReference type="PANTHER" id="PTHR47197:SF3">
    <property type="entry name" value="DIHYDRO-HEME D1 DEHYDROGENASE"/>
    <property type="match status" value="1"/>
</dbReference>
<name>A0A1J5RC31_9ZZZZ</name>
<accession>A0A1J5RC31</accession>
<dbReference type="AlphaFoldDB" id="A0A1J5RC31"/>